<evidence type="ECO:0000259" key="6">
    <source>
        <dbReference type="Pfam" id="PF13193"/>
    </source>
</evidence>
<keyword evidence="3" id="KW-0547">Nucleotide-binding</keyword>
<sequence>MELKDLIAPETYNLTSEIDRFDSDRVALRWENETGEKKTVTYHDLIQRGKKFANVLTELGIKKGDRIMTIVPRIIDAYVIYLGALRAGIAVIPGSEMLRATDIALRINQGEAKAIIAYHEYSGQVDEIKEELPSLKYKISVDGETDGWMSMNKLINEASAEFTTVETNKNDMAFLTYTSGTSGTPKGVVHSHAWAYAHLRIAAPRWLDIRDGDTFWATAGPGWQKWIWSPFLSVLGKGVTGLVYCGRFHPEKQLQLLQDYKVNVLCCTPTEYRLMAKVDGLGKYDLSHLRNACSAGEALNRGVIDTFKNTFDITLKDGYGQTESTLLIGTMVDTEVRQGSMGKPILDEFITIIDEDGNPVPVGVVGNIAVRRDFPALFRTYYHQPDRYEAAVIGDYFLTGDRASRDKDNYFWFHGRRDDVIISSGYTIGPVEVEDALLKDDAVKDCAVVGKPHVIRGNIVKAFVILKDGYTGSPELVKNLQTFVKNETAPYKYPREIEFVTDLPKTISGKIKRSALRDLEVRRARENGLTV</sequence>
<dbReference type="GO" id="GO:0004321">
    <property type="term" value="F:fatty-acyl-CoA synthase activity"/>
    <property type="evidence" value="ECO:0007669"/>
    <property type="project" value="TreeGrafter"/>
</dbReference>
<dbReference type="Proteomes" id="UP000298347">
    <property type="component" value="Unassembled WGS sequence"/>
</dbReference>
<evidence type="ECO:0000256" key="1">
    <source>
        <dbReference type="ARBA" id="ARBA00006432"/>
    </source>
</evidence>
<organism evidence="7 8">
    <name type="scientific">Sporolactobacillus shoreae</name>
    <dbReference type="NCBI Taxonomy" id="1465501"/>
    <lineage>
        <taxon>Bacteria</taxon>
        <taxon>Bacillati</taxon>
        <taxon>Bacillota</taxon>
        <taxon>Bacilli</taxon>
        <taxon>Bacillales</taxon>
        <taxon>Sporolactobacillaceae</taxon>
        <taxon>Sporolactobacillus</taxon>
    </lineage>
</organism>
<dbReference type="GO" id="GO:0015645">
    <property type="term" value="F:fatty acid ligase activity"/>
    <property type="evidence" value="ECO:0007669"/>
    <property type="project" value="TreeGrafter"/>
</dbReference>
<gene>
    <name evidence="7" type="ORF">E4665_13495</name>
</gene>
<keyword evidence="8" id="KW-1185">Reference proteome</keyword>
<dbReference type="InterPro" id="IPR051087">
    <property type="entry name" value="Mitochondrial_ACSM"/>
</dbReference>
<dbReference type="AlphaFoldDB" id="A0A4Z0GJQ2"/>
<dbReference type="PROSITE" id="PS00455">
    <property type="entry name" value="AMP_BINDING"/>
    <property type="match status" value="1"/>
</dbReference>
<dbReference type="InterPro" id="IPR000873">
    <property type="entry name" value="AMP-dep_synth/lig_dom"/>
</dbReference>
<dbReference type="InterPro" id="IPR025110">
    <property type="entry name" value="AMP-bd_C"/>
</dbReference>
<evidence type="ECO:0000256" key="3">
    <source>
        <dbReference type="ARBA" id="ARBA00022741"/>
    </source>
</evidence>
<dbReference type="SUPFAM" id="SSF56801">
    <property type="entry name" value="Acetyl-CoA synthetase-like"/>
    <property type="match status" value="1"/>
</dbReference>
<name>A0A4Z0GJQ2_9BACL</name>
<dbReference type="FunFam" id="3.30.300.30:FF:000005">
    <property type="entry name" value="Acyl-coenzyme A synthetase ACSM5, mitochondrial"/>
    <property type="match status" value="1"/>
</dbReference>
<dbReference type="NCBIfam" id="NF047394">
    <property type="entry name" value="AcylCoAsynMbcS"/>
    <property type="match status" value="1"/>
</dbReference>
<dbReference type="Pfam" id="PF00501">
    <property type="entry name" value="AMP-binding"/>
    <property type="match status" value="1"/>
</dbReference>
<evidence type="ECO:0000256" key="4">
    <source>
        <dbReference type="ARBA" id="ARBA00022840"/>
    </source>
</evidence>
<keyword evidence="4" id="KW-0067">ATP-binding</keyword>
<dbReference type="Gene3D" id="3.40.50.12780">
    <property type="entry name" value="N-terminal domain of ligase-like"/>
    <property type="match status" value="1"/>
</dbReference>
<dbReference type="PANTHER" id="PTHR43605">
    <property type="entry name" value="ACYL-COENZYME A SYNTHETASE"/>
    <property type="match status" value="1"/>
</dbReference>
<protein>
    <submittedName>
        <fullName evidence="7">Acyl--CoA ligase</fullName>
    </submittedName>
</protein>
<dbReference type="InterPro" id="IPR020845">
    <property type="entry name" value="AMP-binding_CS"/>
</dbReference>
<dbReference type="GO" id="GO:0006633">
    <property type="term" value="P:fatty acid biosynthetic process"/>
    <property type="evidence" value="ECO:0007669"/>
    <property type="project" value="TreeGrafter"/>
</dbReference>
<proteinExistence type="inferred from homology"/>
<accession>A0A4Z0GJQ2</accession>
<reference evidence="7 8" key="1">
    <citation type="journal article" date="2015" name="Int. J. Syst. Evol. Microbiol.">
        <title>Sporolactobacillus shoreae sp. nov. and Sporolactobacillus spathodeae sp. nov., two spore-forming lactic acid bacteria isolated from tree barks in Thailand.</title>
        <authorList>
            <person name="Thamacharoensuk T."/>
            <person name="Kitahara M."/>
            <person name="Ohkuma M."/>
            <person name="Thongchul N."/>
            <person name="Tanasupawat S."/>
        </authorList>
    </citation>
    <scope>NUCLEOTIDE SEQUENCE [LARGE SCALE GENOMIC DNA]</scope>
    <source>
        <strain evidence="7 8">BK92</strain>
    </source>
</reference>
<dbReference type="InterPro" id="IPR045851">
    <property type="entry name" value="AMP-bd_C_sf"/>
</dbReference>
<dbReference type="Gene3D" id="3.30.300.30">
    <property type="match status" value="1"/>
</dbReference>
<dbReference type="GO" id="GO:0006637">
    <property type="term" value="P:acyl-CoA metabolic process"/>
    <property type="evidence" value="ECO:0007669"/>
    <property type="project" value="TreeGrafter"/>
</dbReference>
<comment type="similarity">
    <text evidence="1">Belongs to the ATP-dependent AMP-binding enzyme family.</text>
</comment>
<feature type="domain" description="AMP-binding enzyme C-terminal" evidence="6">
    <location>
        <begin position="432"/>
        <end position="510"/>
    </location>
</feature>
<dbReference type="RefSeq" id="WP_135349318.1">
    <property type="nucleotide sequence ID" value="NZ_SRJD01000017.1"/>
</dbReference>
<evidence type="ECO:0000259" key="5">
    <source>
        <dbReference type="Pfam" id="PF00501"/>
    </source>
</evidence>
<dbReference type="GO" id="GO:0005524">
    <property type="term" value="F:ATP binding"/>
    <property type="evidence" value="ECO:0007669"/>
    <property type="project" value="UniProtKB-KW"/>
</dbReference>
<feature type="domain" description="AMP-dependent synthetase/ligase" evidence="5">
    <location>
        <begin position="23"/>
        <end position="382"/>
    </location>
</feature>
<keyword evidence="2 7" id="KW-0436">Ligase</keyword>
<dbReference type="PANTHER" id="PTHR43605:SF10">
    <property type="entry name" value="ACYL-COA SYNTHETASE MEDIUM CHAIN FAMILY MEMBER 3"/>
    <property type="match status" value="1"/>
</dbReference>
<evidence type="ECO:0000313" key="8">
    <source>
        <dbReference type="Proteomes" id="UP000298347"/>
    </source>
</evidence>
<evidence type="ECO:0000313" key="7">
    <source>
        <dbReference type="EMBL" id="TGA97049.1"/>
    </source>
</evidence>
<dbReference type="EMBL" id="SRJD01000017">
    <property type="protein sequence ID" value="TGA97049.1"/>
    <property type="molecule type" value="Genomic_DNA"/>
</dbReference>
<dbReference type="OrthoDB" id="9757771at2"/>
<dbReference type="GO" id="GO:0016405">
    <property type="term" value="F:CoA-ligase activity"/>
    <property type="evidence" value="ECO:0007669"/>
    <property type="project" value="UniProtKB-ARBA"/>
</dbReference>
<comment type="caution">
    <text evidence="7">The sequence shown here is derived from an EMBL/GenBank/DDBJ whole genome shotgun (WGS) entry which is preliminary data.</text>
</comment>
<evidence type="ECO:0000256" key="2">
    <source>
        <dbReference type="ARBA" id="ARBA00022598"/>
    </source>
</evidence>
<dbReference type="Pfam" id="PF13193">
    <property type="entry name" value="AMP-binding_C"/>
    <property type="match status" value="1"/>
</dbReference>
<dbReference type="InterPro" id="IPR042099">
    <property type="entry name" value="ANL_N_sf"/>
</dbReference>